<evidence type="ECO:0000313" key="2">
    <source>
        <dbReference type="Proteomes" id="UP001501842"/>
    </source>
</evidence>
<reference evidence="1 2" key="1">
    <citation type="journal article" date="2019" name="Int. J. Syst. Evol. Microbiol.">
        <title>The Global Catalogue of Microorganisms (GCM) 10K type strain sequencing project: providing services to taxonomists for standard genome sequencing and annotation.</title>
        <authorList>
            <consortium name="The Broad Institute Genomics Platform"/>
            <consortium name="The Broad Institute Genome Sequencing Center for Infectious Disease"/>
            <person name="Wu L."/>
            <person name="Ma J."/>
        </authorList>
    </citation>
    <scope>NUCLEOTIDE SEQUENCE [LARGE SCALE GENOMIC DNA]</scope>
    <source>
        <strain evidence="1 2">JCM 8201</strain>
    </source>
</reference>
<accession>A0ABN3U5I0</accession>
<organism evidence="1 2">
    <name type="scientific">Actinocorallia aurantiaca</name>
    <dbReference type="NCBI Taxonomy" id="46204"/>
    <lineage>
        <taxon>Bacteria</taxon>
        <taxon>Bacillati</taxon>
        <taxon>Actinomycetota</taxon>
        <taxon>Actinomycetes</taxon>
        <taxon>Streptosporangiales</taxon>
        <taxon>Thermomonosporaceae</taxon>
        <taxon>Actinocorallia</taxon>
    </lineage>
</organism>
<gene>
    <name evidence="1" type="ORF">GCM10010439_20570</name>
</gene>
<proteinExistence type="predicted"/>
<dbReference type="RefSeq" id="WP_344450037.1">
    <property type="nucleotide sequence ID" value="NZ_BAAATZ010000006.1"/>
</dbReference>
<name>A0ABN3U5I0_9ACTN</name>
<evidence type="ECO:0000313" key="1">
    <source>
        <dbReference type="EMBL" id="GAA2723981.1"/>
    </source>
</evidence>
<protein>
    <submittedName>
        <fullName evidence="1">Uncharacterized protein</fullName>
    </submittedName>
</protein>
<dbReference type="Proteomes" id="UP001501842">
    <property type="component" value="Unassembled WGS sequence"/>
</dbReference>
<sequence>MSPSQEQVLALTLVGGAEVIVVVPSGETAVTQEILVDWMRDGTVQAFNQVSAPNLSGTGYPQGTPSPGVVNFAHVASARLTHRPAI</sequence>
<comment type="caution">
    <text evidence="1">The sequence shown here is derived from an EMBL/GenBank/DDBJ whole genome shotgun (WGS) entry which is preliminary data.</text>
</comment>
<keyword evidence="2" id="KW-1185">Reference proteome</keyword>
<dbReference type="EMBL" id="BAAATZ010000006">
    <property type="protein sequence ID" value="GAA2723981.1"/>
    <property type="molecule type" value="Genomic_DNA"/>
</dbReference>